<sequence length="34" mass="3839">MSESLMTQITDNSTIAGNAVKSITLQNIMQIWWI</sequence>
<proteinExistence type="predicted"/>
<organism evidence="1 2">
    <name type="scientific">Arcanobacterium hippocoleae</name>
    <dbReference type="NCBI Taxonomy" id="149017"/>
    <lineage>
        <taxon>Bacteria</taxon>
        <taxon>Bacillati</taxon>
        <taxon>Actinomycetota</taxon>
        <taxon>Actinomycetes</taxon>
        <taxon>Actinomycetales</taxon>
        <taxon>Actinomycetaceae</taxon>
        <taxon>Arcanobacterium</taxon>
    </lineage>
</organism>
<reference evidence="1 2" key="1">
    <citation type="submission" date="2023-07" db="EMBL/GenBank/DDBJ databases">
        <title>Sequencing the genomes of 1000 actinobacteria strains.</title>
        <authorList>
            <person name="Klenk H.-P."/>
        </authorList>
    </citation>
    <scope>NUCLEOTIDE SEQUENCE [LARGE SCALE GENOMIC DNA]</scope>
    <source>
        <strain evidence="1 2">DSM 15539</strain>
    </source>
</reference>
<accession>A0ABU1T0V8</accession>
<evidence type="ECO:0000313" key="1">
    <source>
        <dbReference type="EMBL" id="MDR6938968.1"/>
    </source>
</evidence>
<name>A0ABU1T0V8_9ACTO</name>
<dbReference type="Proteomes" id="UP001266099">
    <property type="component" value="Unassembled WGS sequence"/>
</dbReference>
<evidence type="ECO:0000313" key="2">
    <source>
        <dbReference type="Proteomes" id="UP001266099"/>
    </source>
</evidence>
<dbReference type="EMBL" id="JAVDUJ010000001">
    <property type="protein sequence ID" value="MDR6938968.1"/>
    <property type="molecule type" value="Genomic_DNA"/>
</dbReference>
<comment type="caution">
    <text evidence="1">The sequence shown here is derived from an EMBL/GenBank/DDBJ whole genome shotgun (WGS) entry which is preliminary data.</text>
</comment>
<protein>
    <submittedName>
        <fullName evidence="1">Uncharacterized protein</fullName>
    </submittedName>
</protein>
<keyword evidence="2" id="KW-1185">Reference proteome</keyword>
<gene>
    <name evidence="1" type="ORF">J2S36_000511</name>
</gene>